<keyword evidence="3" id="KW-1185">Reference proteome</keyword>
<evidence type="ECO:0000313" key="3">
    <source>
        <dbReference type="Proteomes" id="UP001215280"/>
    </source>
</evidence>
<evidence type="ECO:0000256" key="1">
    <source>
        <dbReference type="SAM" id="MobiDB-lite"/>
    </source>
</evidence>
<accession>A0AAD7HRT5</accession>
<reference evidence="2" key="1">
    <citation type="submission" date="2023-03" db="EMBL/GenBank/DDBJ databases">
        <title>Massive genome expansion in bonnet fungi (Mycena s.s.) driven by repeated elements and novel gene families across ecological guilds.</title>
        <authorList>
            <consortium name="Lawrence Berkeley National Laboratory"/>
            <person name="Harder C.B."/>
            <person name="Miyauchi S."/>
            <person name="Viragh M."/>
            <person name="Kuo A."/>
            <person name="Thoen E."/>
            <person name="Andreopoulos B."/>
            <person name="Lu D."/>
            <person name="Skrede I."/>
            <person name="Drula E."/>
            <person name="Henrissat B."/>
            <person name="Morin E."/>
            <person name="Kohler A."/>
            <person name="Barry K."/>
            <person name="LaButti K."/>
            <person name="Morin E."/>
            <person name="Salamov A."/>
            <person name="Lipzen A."/>
            <person name="Mereny Z."/>
            <person name="Hegedus B."/>
            <person name="Baldrian P."/>
            <person name="Stursova M."/>
            <person name="Weitz H."/>
            <person name="Taylor A."/>
            <person name="Grigoriev I.V."/>
            <person name="Nagy L.G."/>
            <person name="Martin F."/>
            <person name="Kauserud H."/>
        </authorList>
    </citation>
    <scope>NUCLEOTIDE SEQUENCE</scope>
    <source>
        <strain evidence="2">CBHHK188m</strain>
    </source>
</reference>
<organism evidence="2 3">
    <name type="scientific">Mycena maculata</name>
    <dbReference type="NCBI Taxonomy" id="230809"/>
    <lineage>
        <taxon>Eukaryota</taxon>
        <taxon>Fungi</taxon>
        <taxon>Dikarya</taxon>
        <taxon>Basidiomycota</taxon>
        <taxon>Agaricomycotina</taxon>
        <taxon>Agaricomycetes</taxon>
        <taxon>Agaricomycetidae</taxon>
        <taxon>Agaricales</taxon>
        <taxon>Marasmiineae</taxon>
        <taxon>Mycenaceae</taxon>
        <taxon>Mycena</taxon>
    </lineage>
</organism>
<gene>
    <name evidence="2" type="ORF">DFH07DRAFT_782615</name>
</gene>
<dbReference type="AlphaFoldDB" id="A0AAD7HRT5"/>
<feature type="compositionally biased region" description="Polar residues" evidence="1">
    <location>
        <begin position="255"/>
        <end position="264"/>
    </location>
</feature>
<protein>
    <submittedName>
        <fullName evidence="2">Uncharacterized protein</fullName>
    </submittedName>
</protein>
<dbReference type="EMBL" id="JARJLG010000216">
    <property type="protein sequence ID" value="KAJ7726826.1"/>
    <property type="molecule type" value="Genomic_DNA"/>
</dbReference>
<sequence length="264" mass="28214">MAAKTLSTSTLSLKFMQNAHRAKNLAEVQLEKADVKDDGEWEVAQEIRDAWGPETTQSVSYEASYLPFLFASDAPDNTTPAAKGRRAFKRGREVADDYQTIVPAVPTPPAASSSKTRGKLQSISSAPSGRPSPKKANNNSGPKGRTARQAIYDSSGVGADLRAQKSAPASASNITNVKVETPPAPTPNMFLKPVGVDEPAESTKGRSIASASKPPTPDSDERKPRVKREREPAAESTDGESNKKRKKKKKGDQSAAVQNSRLDG</sequence>
<dbReference type="Proteomes" id="UP001215280">
    <property type="component" value="Unassembled WGS sequence"/>
</dbReference>
<feature type="compositionally biased region" description="Basic and acidic residues" evidence="1">
    <location>
        <begin position="219"/>
        <end position="233"/>
    </location>
</feature>
<proteinExistence type="predicted"/>
<feature type="compositionally biased region" description="Polar residues" evidence="1">
    <location>
        <begin position="167"/>
        <end position="178"/>
    </location>
</feature>
<feature type="region of interest" description="Disordered" evidence="1">
    <location>
        <begin position="99"/>
        <end position="264"/>
    </location>
</feature>
<name>A0AAD7HRT5_9AGAR</name>
<comment type="caution">
    <text evidence="2">The sequence shown here is derived from an EMBL/GenBank/DDBJ whole genome shotgun (WGS) entry which is preliminary data.</text>
</comment>
<evidence type="ECO:0000313" key="2">
    <source>
        <dbReference type="EMBL" id="KAJ7726826.1"/>
    </source>
</evidence>